<keyword evidence="3" id="KW-1185">Reference proteome</keyword>
<proteinExistence type="predicted"/>
<organism evidence="2 3">
    <name type="scientific">Kluyvera intermedia</name>
    <name type="common">Enterobacter intermedius</name>
    <dbReference type="NCBI Taxonomy" id="61648"/>
    <lineage>
        <taxon>Bacteria</taxon>
        <taxon>Pseudomonadati</taxon>
        <taxon>Pseudomonadota</taxon>
        <taxon>Gammaproteobacteria</taxon>
        <taxon>Enterobacterales</taxon>
        <taxon>Enterobacteriaceae</taxon>
        <taxon>Kluyvera</taxon>
    </lineage>
</organism>
<dbReference type="Proteomes" id="UP000344450">
    <property type="component" value="Chromosome"/>
</dbReference>
<name>A0ABX6DR10_KLUIN</name>
<protein>
    <submittedName>
        <fullName evidence="2">Type III secretion system protein</fullName>
    </submittedName>
</protein>
<evidence type="ECO:0000313" key="3">
    <source>
        <dbReference type="Proteomes" id="UP000344450"/>
    </source>
</evidence>
<accession>A0ABX6DR10</accession>
<feature type="region of interest" description="Disordered" evidence="1">
    <location>
        <begin position="1"/>
        <end position="26"/>
    </location>
</feature>
<dbReference type="EMBL" id="CP045845">
    <property type="protein sequence ID" value="QGH29842.1"/>
    <property type="molecule type" value="Genomic_DNA"/>
</dbReference>
<reference evidence="2 3" key="1">
    <citation type="submission" date="2019-10" db="EMBL/GenBank/DDBJ databases">
        <title>Complete genome sequencing of drug resistant plasmids in Kluyvera intermedia.</title>
        <authorList>
            <person name="Ke C."/>
            <person name="Jian S."/>
        </authorList>
    </citation>
    <scope>NUCLEOTIDE SEQUENCE [LARGE SCALE GENOMIC DNA]</scope>
    <source>
        <strain evidence="2 3">N2-1</strain>
    </source>
</reference>
<gene>
    <name evidence="2" type="ORF">GHC21_09295</name>
</gene>
<sequence length="124" mass="13746">MTQINQSTAATLASNSVMNDEEGTSGSSFNDKVLEFFKQNQPEGSLNDVFAKLKALAEPGEKISMQQLNSAMLIADGKLRTDDNYKAYTDSTLDKMTTQMLGVNMLYNNMMYKSFTKTDDDTSL</sequence>
<evidence type="ECO:0000313" key="2">
    <source>
        <dbReference type="EMBL" id="QGH29842.1"/>
    </source>
</evidence>
<dbReference type="GeneID" id="91972595"/>
<dbReference type="RefSeq" id="WP_153742738.1">
    <property type="nucleotide sequence ID" value="NZ_CP045843.1"/>
</dbReference>
<evidence type="ECO:0000256" key="1">
    <source>
        <dbReference type="SAM" id="MobiDB-lite"/>
    </source>
</evidence>